<keyword evidence="1" id="KW-0812">Transmembrane</keyword>
<keyword evidence="3" id="KW-1185">Reference proteome</keyword>
<sequence length="627" mass="68048">MSGFRFCLITVQLNAVMRRRPAALRKLWLGMAVIMLLAALLPLPEVVNAEGLISVSAQLPVHDAASYNGGRSALPGTDRISAIITGQHAESISSVRDLTIITVPGLSFQELREPWLDEMPEIKEAIRRGAVGGVNTRLSGNRFADVYLTIGAGRPAYMTSQTNGWNRMENAGGTTAEEQMRRFRAGGAPEGEVLVPFQSRLAASNARSSYAAKPGELGELLKNSGVARYVWGNADLGGNAERGTVQRQRYAPLMAMDASGAVDYGEVGPGIVVEGSQRPFGVRANTQEIWERWQKRRNGSLSLIELGDLHRLYEEKEGYERLRFEEEKRDVLRELDALFGRIKNGLRDGEELWLFSPKGNPEAYRIFDRLSPLVVYREGKAAGLLESASTRRAGVVTMFDMSVSIARLFGAESPSEWMGSPLGTFPVSDNLMHLQKELSSIRTIYGLRPKLLYSWTLLEIVILLAALVGTVWLGKERRKSRSFTFRVLLAAVLAAPAVMLVMGWLDSMTAGAAVLSFAAVVAVSSLLLAQFNVLKMLMAAGLGTAMLILFDGWTGAEAMKRSVLGYDPLIGARYYGIGNEYMGVLIGALILGVSAWLQLRQRRSRSAAGDALAAGAAPPAPGLAAAA</sequence>
<dbReference type="Proteomes" id="UP000250369">
    <property type="component" value="Unassembled WGS sequence"/>
</dbReference>
<feature type="transmembrane region" description="Helical" evidence="1">
    <location>
        <begin position="511"/>
        <end position="529"/>
    </location>
</feature>
<dbReference type="OrthoDB" id="3199331at2"/>
<feature type="transmembrane region" description="Helical" evidence="1">
    <location>
        <begin position="452"/>
        <end position="473"/>
    </location>
</feature>
<reference evidence="2 3" key="1">
    <citation type="journal article" date="2009" name="Int. J. Syst. Evol. Microbiol.">
        <title>Paenibacillus contaminans sp. nov., isolated from a contaminated laboratory plate.</title>
        <authorList>
            <person name="Chou J.H."/>
            <person name="Lee J.H."/>
            <person name="Lin M.C."/>
            <person name="Chang P.S."/>
            <person name="Arun A.B."/>
            <person name="Young C.C."/>
            <person name="Chen W.M."/>
        </authorList>
    </citation>
    <scope>NUCLEOTIDE SEQUENCE [LARGE SCALE GENOMIC DNA]</scope>
    <source>
        <strain evidence="2 3">CKOBP-6</strain>
    </source>
</reference>
<comment type="caution">
    <text evidence="2">The sequence shown here is derived from an EMBL/GenBank/DDBJ whole genome shotgun (WGS) entry which is preliminary data.</text>
</comment>
<feature type="transmembrane region" description="Helical" evidence="1">
    <location>
        <begin position="574"/>
        <end position="597"/>
    </location>
</feature>
<dbReference type="EMBL" id="QMFB01000009">
    <property type="protein sequence ID" value="RAV20262.1"/>
    <property type="molecule type" value="Genomic_DNA"/>
</dbReference>
<feature type="non-terminal residue" evidence="2">
    <location>
        <position position="627"/>
    </location>
</feature>
<accession>A0A329MKV8</accession>
<gene>
    <name evidence="2" type="ORF">DQG23_17540</name>
</gene>
<proteinExistence type="predicted"/>
<keyword evidence="1" id="KW-0472">Membrane</keyword>
<feature type="transmembrane region" description="Helical" evidence="1">
    <location>
        <begin position="536"/>
        <end position="554"/>
    </location>
</feature>
<organism evidence="2 3">
    <name type="scientific">Paenibacillus contaminans</name>
    <dbReference type="NCBI Taxonomy" id="450362"/>
    <lineage>
        <taxon>Bacteria</taxon>
        <taxon>Bacillati</taxon>
        <taxon>Bacillota</taxon>
        <taxon>Bacilli</taxon>
        <taxon>Bacillales</taxon>
        <taxon>Paenibacillaceae</taxon>
        <taxon>Paenibacillus</taxon>
    </lineage>
</organism>
<evidence type="ECO:0000256" key="1">
    <source>
        <dbReference type="SAM" id="Phobius"/>
    </source>
</evidence>
<keyword evidence="1" id="KW-1133">Transmembrane helix</keyword>
<feature type="transmembrane region" description="Helical" evidence="1">
    <location>
        <begin position="485"/>
        <end position="505"/>
    </location>
</feature>
<dbReference type="AlphaFoldDB" id="A0A329MKV8"/>
<name>A0A329MKV8_9BACL</name>
<evidence type="ECO:0000313" key="3">
    <source>
        <dbReference type="Proteomes" id="UP000250369"/>
    </source>
</evidence>
<protein>
    <submittedName>
        <fullName evidence="2">Uncharacterized protein</fullName>
    </submittedName>
</protein>
<dbReference type="RefSeq" id="WP_146762329.1">
    <property type="nucleotide sequence ID" value="NZ_QMFB01000009.1"/>
</dbReference>
<evidence type="ECO:0000313" key="2">
    <source>
        <dbReference type="EMBL" id="RAV20262.1"/>
    </source>
</evidence>